<proteinExistence type="predicted"/>
<protein>
    <submittedName>
        <fullName evidence="2">Uncharacterized protein</fullName>
    </submittedName>
</protein>
<dbReference type="Proteomes" id="UP001152523">
    <property type="component" value="Unassembled WGS sequence"/>
</dbReference>
<keyword evidence="3" id="KW-1185">Reference proteome</keyword>
<evidence type="ECO:0000313" key="3">
    <source>
        <dbReference type="Proteomes" id="UP001152523"/>
    </source>
</evidence>
<accession>A0AAV0G485</accession>
<gene>
    <name evidence="1" type="ORF">CEPIT_LOCUS17438</name>
    <name evidence="2" type="ORF">CEPIT_LOCUS39838</name>
</gene>
<comment type="caution">
    <text evidence="2">The sequence shown here is derived from an EMBL/GenBank/DDBJ whole genome shotgun (WGS) entry which is preliminary data.</text>
</comment>
<dbReference type="EMBL" id="CAMAPF010001040">
    <property type="protein sequence ID" value="CAH9142353.1"/>
    <property type="molecule type" value="Genomic_DNA"/>
</dbReference>
<sequence>MKKNVDWWCQIAGGRLPIWLLMKNYFFCGTELLRWDKGRRRGFRQQIIACKKRLVWLRGKEDRAGVIEFLRVRATLQVLLEKENLFWKQRAKEFWLREGDINSRFFHNAVKQRRRRNKMTGIRKVDGSWITDRGELGANVLDYFLSLFQAPGRTSTSDIRGDFVQVTNEQNNVLSRPISPEEVKAAMFEMHSEKAPGSDGMNPAFFQAYWD</sequence>
<reference evidence="2" key="1">
    <citation type="submission" date="2022-07" db="EMBL/GenBank/DDBJ databases">
        <authorList>
            <person name="Macas J."/>
            <person name="Novak P."/>
            <person name="Neumann P."/>
        </authorList>
    </citation>
    <scope>NUCLEOTIDE SEQUENCE</scope>
</reference>
<dbReference type="AlphaFoldDB" id="A0AAV0G485"/>
<organism evidence="2 3">
    <name type="scientific">Cuscuta epithymum</name>
    <dbReference type="NCBI Taxonomy" id="186058"/>
    <lineage>
        <taxon>Eukaryota</taxon>
        <taxon>Viridiplantae</taxon>
        <taxon>Streptophyta</taxon>
        <taxon>Embryophyta</taxon>
        <taxon>Tracheophyta</taxon>
        <taxon>Spermatophyta</taxon>
        <taxon>Magnoliopsida</taxon>
        <taxon>eudicotyledons</taxon>
        <taxon>Gunneridae</taxon>
        <taxon>Pentapetalae</taxon>
        <taxon>asterids</taxon>
        <taxon>lamiids</taxon>
        <taxon>Solanales</taxon>
        <taxon>Convolvulaceae</taxon>
        <taxon>Cuscuteae</taxon>
        <taxon>Cuscuta</taxon>
        <taxon>Cuscuta subgen. Cuscuta</taxon>
    </lineage>
</organism>
<dbReference type="EMBL" id="CAMAPF010000134">
    <property type="protein sequence ID" value="CAH9106097.1"/>
    <property type="molecule type" value="Genomic_DNA"/>
</dbReference>
<evidence type="ECO:0000313" key="1">
    <source>
        <dbReference type="EMBL" id="CAH9106097.1"/>
    </source>
</evidence>
<name>A0AAV0G485_9ASTE</name>
<evidence type="ECO:0000313" key="2">
    <source>
        <dbReference type="EMBL" id="CAH9142353.1"/>
    </source>
</evidence>